<reference evidence="1" key="2">
    <citation type="journal article" date="2023" name="BMC Genomics">
        <title>Pest status, molecular evolution, and epigenetic factors derived from the genome assembly of Frankliniella fusca, a thysanopteran phytovirus vector.</title>
        <authorList>
            <person name="Catto M.A."/>
            <person name="Labadie P.E."/>
            <person name="Jacobson A.L."/>
            <person name="Kennedy G.G."/>
            <person name="Srinivasan R."/>
            <person name="Hunt B.G."/>
        </authorList>
    </citation>
    <scope>NUCLEOTIDE SEQUENCE</scope>
    <source>
        <strain evidence="1">PL_HMW_Pooled</strain>
    </source>
</reference>
<dbReference type="Proteomes" id="UP001219518">
    <property type="component" value="Unassembled WGS sequence"/>
</dbReference>
<dbReference type="AlphaFoldDB" id="A0AAE1HY29"/>
<organism evidence="1 2">
    <name type="scientific">Frankliniella fusca</name>
    <dbReference type="NCBI Taxonomy" id="407009"/>
    <lineage>
        <taxon>Eukaryota</taxon>
        <taxon>Metazoa</taxon>
        <taxon>Ecdysozoa</taxon>
        <taxon>Arthropoda</taxon>
        <taxon>Hexapoda</taxon>
        <taxon>Insecta</taxon>
        <taxon>Pterygota</taxon>
        <taxon>Neoptera</taxon>
        <taxon>Paraneoptera</taxon>
        <taxon>Thysanoptera</taxon>
        <taxon>Terebrantia</taxon>
        <taxon>Thripoidea</taxon>
        <taxon>Thripidae</taxon>
        <taxon>Frankliniella</taxon>
    </lineage>
</organism>
<proteinExistence type="predicted"/>
<dbReference type="EMBL" id="JAHWGI010001401">
    <property type="protein sequence ID" value="KAK3929515.1"/>
    <property type="molecule type" value="Genomic_DNA"/>
</dbReference>
<gene>
    <name evidence="1" type="ORF">KUF71_003522</name>
</gene>
<sequence>MSTLDVGVALENHSSALSGQALSSEFNCACSSSTLKTPRLSLQSLMEENNGTNLQSCLNIGQVPLKVGMLFGIKVI</sequence>
<keyword evidence="2" id="KW-1185">Reference proteome</keyword>
<reference evidence="1" key="1">
    <citation type="submission" date="2021-07" db="EMBL/GenBank/DDBJ databases">
        <authorList>
            <person name="Catto M.A."/>
            <person name="Jacobson A."/>
            <person name="Kennedy G."/>
            <person name="Labadie P."/>
            <person name="Hunt B.G."/>
            <person name="Srinivasan R."/>
        </authorList>
    </citation>
    <scope>NUCLEOTIDE SEQUENCE</scope>
    <source>
        <strain evidence="1">PL_HMW_Pooled</strain>
        <tissue evidence="1">Head</tissue>
    </source>
</reference>
<evidence type="ECO:0000313" key="2">
    <source>
        <dbReference type="Proteomes" id="UP001219518"/>
    </source>
</evidence>
<protein>
    <submittedName>
        <fullName evidence="1">Integrator complex subunit 6</fullName>
    </submittedName>
</protein>
<comment type="caution">
    <text evidence="1">The sequence shown here is derived from an EMBL/GenBank/DDBJ whole genome shotgun (WGS) entry which is preliminary data.</text>
</comment>
<evidence type="ECO:0000313" key="1">
    <source>
        <dbReference type="EMBL" id="KAK3929515.1"/>
    </source>
</evidence>
<name>A0AAE1HY29_9NEOP</name>
<accession>A0AAE1HY29</accession>